<evidence type="ECO:0000256" key="2">
    <source>
        <dbReference type="SAM" id="MobiDB-lite"/>
    </source>
</evidence>
<dbReference type="AlphaFoldDB" id="A0A9P9AL78"/>
<dbReference type="EMBL" id="JAGPYM010000026">
    <property type="protein sequence ID" value="KAH6880480.1"/>
    <property type="molecule type" value="Genomic_DNA"/>
</dbReference>
<dbReference type="Proteomes" id="UP000777438">
    <property type="component" value="Unassembled WGS sequence"/>
</dbReference>
<comment type="caution">
    <text evidence="4">The sequence shown here is derived from an EMBL/GenBank/DDBJ whole genome shotgun (WGS) entry which is preliminary data.</text>
</comment>
<keyword evidence="3" id="KW-0812">Transmembrane</keyword>
<feature type="compositionally biased region" description="Polar residues" evidence="2">
    <location>
        <begin position="636"/>
        <end position="660"/>
    </location>
</feature>
<evidence type="ECO:0000256" key="1">
    <source>
        <dbReference type="SAM" id="Coils"/>
    </source>
</evidence>
<feature type="transmembrane region" description="Helical" evidence="3">
    <location>
        <begin position="132"/>
        <end position="150"/>
    </location>
</feature>
<keyword evidence="3" id="KW-1133">Transmembrane helix</keyword>
<proteinExistence type="predicted"/>
<feature type="region of interest" description="Disordered" evidence="2">
    <location>
        <begin position="406"/>
        <end position="553"/>
    </location>
</feature>
<feature type="coiled-coil region" evidence="1">
    <location>
        <begin position="292"/>
        <end position="322"/>
    </location>
</feature>
<keyword evidence="5" id="KW-1185">Reference proteome</keyword>
<feature type="region of interest" description="Disordered" evidence="2">
    <location>
        <begin position="598"/>
        <end position="714"/>
    </location>
</feature>
<feature type="compositionally biased region" description="Low complexity" evidence="2">
    <location>
        <begin position="504"/>
        <end position="542"/>
    </location>
</feature>
<accession>A0A9P9AL78</accession>
<feature type="region of interest" description="Disordered" evidence="2">
    <location>
        <begin position="176"/>
        <end position="196"/>
    </location>
</feature>
<feature type="coiled-coil region" evidence="1">
    <location>
        <begin position="553"/>
        <end position="595"/>
    </location>
</feature>
<evidence type="ECO:0000313" key="4">
    <source>
        <dbReference type="EMBL" id="KAH6880480.1"/>
    </source>
</evidence>
<feature type="coiled-coil region" evidence="1">
    <location>
        <begin position="379"/>
        <end position="406"/>
    </location>
</feature>
<reference evidence="4 5" key="1">
    <citation type="journal article" date="2021" name="Nat. Commun.">
        <title>Genetic determinants of endophytism in the Arabidopsis root mycobiome.</title>
        <authorList>
            <person name="Mesny F."/>
            <person name="Miyauchi S."/>
            <person name="Thiergart T."/>
            <person name="Pickel B."/>
            <person name="Atanasova L."/>
            <person name="Karlsson M."/>
            <person name="Huettel B."/>
            <person name="Barry K.W."/>
            <person name="Haridas S."/>
            <person name="Chen C."/>
            <person name="Bauer D."/>
            <person name="Andreopoulos W."/>
            <person name="Pangilinan J."/>
            <person name="LaButti K."/>
            <person name="Riley R."/>
            <person name="Lipzen A."/>
            <person name="Clum A."/>
            <person name="Drula E."/>
            <person name="Henrissat B."/>
            <person name="Kohler A."/>
            <person name="Grigoriev I.V."/>
            <person name="Martin F.M."/>
            <person name="Hacquard S."/>
        </authorList>
    </citation>
    <scope>NUCLEOTIDE SEQUENCE [LARGE SCALE GENOMIC DNA]</scope>
    <source>
        <strain evidence="4 5">MPI-CAGE-CH-0241</strain>
    </source>
</reference>
<organism evidence="4 5">
    <name type="scientific">Thelonectria olida</name>
    <dbReference type="NCBI Taxonomy" id="1576542"/>
    <lineage>
        <taxon>Eukaryota</taxon>
        <taxon>Fungi</taxon>
        <taxon>Dikarya</taxon>
        <taxon>Ascomycota</taxon>
        <taxon>Pezizomycotina</taxon>
        <taxon>Sordariomycetes</taxon>
        <taxon>Hypocreomycetidae</taxon>
        <taxon>Hypocreales</taxon>
        <taxon>Nectriaceae</taxon>
        <taxon>Thelonectria</taxon>
    </lineage>
</organism>
<keyword evidence="1" id="KW-0175">Coiled coil</keyword>
<protein>
    <submittedName>
        <fullName evidence="4">Uncharacterized protein</fullName>
    </submittedName>
</protein>
<name>A0A9P9AL78_9HYPO</name>
<feature type="transmembrane region" description="Helical" evidence="3">
    <location>
        <begin position="20"/>
        <end position="48"/>
    </location>
</feature>
<gene>
    <name evidence="4" type="ORF">B0T10DRAFT_144511</name>
</gene>
<evidence type="ECO:0000313" key="5">
    <source>
        <dbReference type="Proteomes" id="UP000777438"/>
    </source>
</evidence>
<feature type="compositionally biased region" description="Basic and acidic residues" evidence="2">
    <location>
        <begin position="607"/>
        <end position="623"/>
    </location>
</feature>
<feature type="compositionally biased region" description="Basic and acidic residues" evidence="2">
    <location>
        <begin position="679"/>
        <end position="705"/>
    </location>
</feature>
<evidence type="ECO:0000256" key="3">
    <source>
        <dbReference type="SAM" id="Phobius"/>
    </source>
</evidence>
<feature type="compositionally biased region" description="Basic and acidic residues" evidence="2">
    <location>
        <begin position="406"/>
        <end position="481"/>
    </location>
</feature>
<sequence length="728" mass="83377">MASPEKGHASRTLSFVEGGIASIWSCILAFALPTWNLFVCMIYACVDLRNSLALSPTKSFIMAMDTFRGLFRLPTLLIAHAIAIICFVCYTLSLLYRPTAELYQYWATFLTHAPSVLFDLCEWSVKTFVHPLVQGLAVACYWSIISYLVWNCIVLPVLDLVTKPFRIVANVFSCQQESPKPKPKPKPEPLRTVSNKPQGAAYVPDWAVDTTTSPKCHGSCKYLFLKQEHWIGRLRRELDSEVKRVSGSRGEWVLERESLLDDIKRQRGHSLQLQLITKDLRQQLSASPLPLLAQIQAAKVNYEQLAEKLKHTEEERKKIYDLGFPTFDENKQLKAKIATMSIQHNDTRVRLIAAEAKFGSLGKEIEHYKEKSHWLNERCKLKQEKLDAAQREIRRYKMLQKRWRQDSEQQEIKQQESEKQEPKQQDAERREIEQQEPERPEPEQQIDEQPREQPKRKHESGEKLKDEEKLKKRKTAAERLGDIQLGFHPRPTTPTEQIHPEDIPLPASPTLSPSSLLPDLVGSSLSRSSPTLSSSVRSSSSPENATQKADWTNEKAACQEAAAQRQKRMAEKRVIRQKKARQELLEAALEAAIRTKANSKAVTRAEVNGEKAPLPKEAHKDFVDFLQSLEQRPKPTESQPQNALQNERLNQPQNGPQNEPTHQDIPELNLTPEEEDELARELEETFDEHPRDLDSHNNDTVQKELDQEDTPMITLTQEDEDELLALFG</sequence>
<keyword evidence="3" id="KW-0472">Membrane</keyword>
<feature type="transmembrane region" description="Helical" evidence="3">
    <location>
        <begin position="69"/>
        <end position="96"/>
    </location>
</feature>